<feature type="compositionally biased region" description="Low complexity" evidence="2">
    <location>
        <begin position="11"/>
        <end position="20"/>
    </location>
</feature>
<evidence type="ECO:0000313" key="4">
    <source>
        <dbReference type="RefSeq" id="XP_004505352.1"/>
    </source>
</evidence>
<feature type="coiled-coil region" evidence="1">
    <location>
        <begin position="113"/>
        <end position="140"/>
    </location>
</feature>
<feature type="region of interest" description="Disordered" evidence="2">
    <location>
        <begin position="1"/>
        <end position="20"/>
    </location>
</feature>
<organism evidence="3 4">
    <name type="scientific">Cicer arietinum</name>
    <name type="common">Chickpea</name>
    <name type="synonym">Garbanzo</name>
    <dbReference type="NCBI Taxonomy" id="3827"/>
    <lineage>
        <taxon>Eukaryota</taxon>
        <taxon>Viridiplantae</taxon>
        <taxon>Streptophyta</taxon>
        <taxon>Embryophyta</taxon>
        <taxon>Tracheophyta</taxon>
        <taxon>Spermatophyta</taxon>
        <taxon>Magnoliopsida</taxon>
        <taxon>eudicotyledons</taxon>
        <taxon>Gunneridae</taxon>
        <taxon>Pentapetalae</taxon>
        <taxon>rosids</taxon>
        <taxon>fabids</taxon>
        <taxon>Fabales</taxon>
        <taxon>Fabaceae</taxon>
        <taxon>Papilionoideae</taxon>
        <taxon>50 kb inversion clade</taxon>
        <taxon>NPAAA clade</taxon>
        <taxon>Hologalegina</taxon>
        <taxon>IRL clade</taxon>
        <taxon>Cicereae</taxon>
        <taxon>Cicer</taxon>
    </lineage>
</organism>
<accession>A0A1S2YJ97</accession>
<evidence type="ECO:0000256" key="1">
    <source>
        <dbReference type="SAM" id="Coils"/>
    </source>
</evidence>
<dbReference type="PaxDb" id="3827-XP_004505352.1"/>
<sequence length="233" mass="25938">MAETDSNGETSSSPTSASASLASMAENFQRSAIESARSMQHNSSTHFRTFQNFLPEAVSQYITYEDAFFNKVKDGLMVGRENPALGVGLAISAALLVMRAPRRFLFRNTLGRFQSEEARYASAEKNVKDLNLSVDLLKKESIKLLQRTALAEKEMKYGHNELMNTGAQLQKLAKSSYKVEARATDLIDRLRDIPSRETLALRAEVASLASNLKRQRSVLDKRIMKISELGISV</sequence>
<reference evidence="4" key="2">
    <citation type="submission" date="2025-08" db="UniProtKB">
        <authorList>
            <consortium name="RefSeq"/>
        </authorList>
    </citation>
    <scope>IDENTIFICATION</scope>
    <source>
        <tissue evidence="4">Etiolated seedlings</tissue>
    </source>
</reference>
<dbReference type="GeneID" id="101513717"/>
<dbReference type="RefSeq" id="XP_004505352.1">
    <property type="nucleotide sequence ID" value="XM_004505295.3"/>
</dbReference>
<dbReference type="PANTHER" id="PTHR34554:SF2">
    <property type="entry name" value="RGS1-HXK1-INTERACTING PROTEIN 1"/>
    <property type="match status" value="1"/>
</dbReference>
<proteinExistence type="predicted"/>
<dbReference type="InterPro" id="IPR053284">
    <property type="entry name" value="RGS1-HXK1_interactor"/>
</dbReference>
<dbReference type="KEGG" id="cam:101513717"/>
<dbReference type="AlphaFoldDB" id="A0A1S2YJ97"/>
<dbReference type="Proteomes" id="UP000087171">
    <property type="component" value="Chromosome Ca6"/>
</dbReference>
<dbReference type="eggNOG" id="ENOG502QQTD">
    <property type="taxonomic scope" value="Eukaryota"/>
</dbReference>
<keyword evidence="1" id="KW-0175">Coiled coil</keyword>
<feature type="compositionally biased region" description="Polar residues" evidence="2">
    <location>
        <begin position="1"/>
        <end position="10"/>
    </location>
</feature>
<dbReference type="PANTHER" id="PTHR34554">
    <property type="entry name" value="RGS1-HXK1-INTERACTING PROTEIN 1"/>
    <property type="match status" value="1"/>
</dbReference>
<gene>
    <name evidence="4" type="primary">LOC101513717</name>
</gene>
<evidence type="ECO:0000256" key="2">
    <source>
        <dbReference type="SAM" id="MobiDB-lite"/>
    </source>
</evidence>
<name>A0A1S2YJ97_CICAR</name>
<dbReference type="STRING" id="3827.A0A1S2YJ97"/>
<reference evidence="3" key="1">
    <citation type="journal article" date="2013" name="Nat. Biotechnol.">
        <title>Draft genome sequence of chickpea (Cicer arietinum) provides a resource for trait improvement.</title>
        <authorList>
            <person name="Varshney R.K."/>
            <person name="Song C."/>
            <person name="Saxena R.K."/>
            <person name="Azam S."/>
            <person name="Yu S."/>
            <person name="Sharpe A.G."/>
            <person name="Cannon S."/>
            <person name="Baek J."/>
            <person name="Rosen B.D."/>
            <person name="Tar'an B."/>
            <person name="Millan T."/>
            <person name="Zhang X."/>
            <person name="Ramsay L.D."/>
            <person name="Iwata A."/>
            <person name="Wang Y."/>
            <person name="Nelson W."/>
            <person name="Farmer A.D."/>
            <person name="Gaur P.M."/>
            <person name="Soderlund C."/>
            <person name="Penmetsa R.V."/>
            <person name="Xu C."/>
            <person name="Bharti A.K."/>
            <person name="He W."/>
            <person name="Winter P."/>
            <person name="Zhao S."/>
            <person name="Hane J.K."/>
            <person name="Carrasquilla-Garcia N."/>
            <person name="Condie J.A."/>
            <person name="Upadhyaya H.D."/>
            <person name="Luo M.C."/>
            <person name="Thudi M."/>
            <person name="Gowda C.L."/>
            <person name="Singh N.P."/>
            <person name="Lichtenzveig J."/>
            <person name="Gali K.K."/>
            <person name="Rubio J."/>
            <person name="Nadarajan N."/>
            <person name="Dolezel J."/>
            <person name="Bansal K.C."/>
            <person name="Xu X."/>
            <person name="Edwards D."/>
            <person name="Zhang G."/>
            <person name="Kahl G."/>
            <person name="Gil J."/>
            <person name="Singh K.B."/>
            <person name="Datta S.K."/>
            <person name="Jackson S.A."/>
            <person name="Wang J."/>
            <person name="Cook D.R."/>
        </authorList>
    </citation>
    <scope>NUCLEOTIDE SEQUENCE [LARGE SCALE GENOMIC DNA]</scope>
    <source>
        <strain evidence="3">cv. CDC Frontier</strain>
    </source>
</reference>
<protein>
    <submittedName>
        <fullName evidence="4">RGS1-HXK1-interacting protein 1</fullName>
    </submittedName>
</protein>
<evidence type="ECO:0000313" key="3">
    <source>
        <dbReference type="Proteomes" id="UP000087171"/>
    </source>
</evidence>
<keyword evidence="3" id="KW-1185">Reference proteome</keyword>
<dbReference type="OrthoDB" id="1914410at2759"/>